<dbReference type="AlphaFoldDB" id="A0A9N7P4D3"/>
<sequence length="70" mass="8161">ESPRSTVFLRRNLGLCVALPSALYAGFLYVMDFDGDWKRVAAKHRIAKEETKKFIDDERKSREELERSIT</sequence>
<keyword evidence="1" id="KW-0812">Transmembrane</keyword>
<organism evidence="2 3">
    <name type="scientific">Striga hermonthica</name>
    <name type="common">Purple witchweed</name>
    <name type="synonym">Buchnera hermonthica</name>
    <dbReference type="NCBI Taxonomy" id="68872"/>
    <lineage>
        <taxon>Eukaryota</taxon>
        <taxon>Viridiplantae</taxon>
        <taxon>Streptophyta</taxon>
        <taxon>Embryophyta</taxon>
        <taxon>Tracheophyta</taxon>
        <taxon>Spermatophyta</taxon>
        <taxon>Magnoliopsida</taxon>
        <taxon>eudicotyledons</taxon>
        <taxon>Gunneridae</taxon>
        <taxon>Pentapetalae</taxon>
        <taxon>asterids</taxon>
        <taxon>lamiids</taxon>
        <taxon>Lamiales</taxon>
        <taxon>Orobanchaceae</taxon>
        <taxon>Buchnereae</taxon>
        <taxon>Striga</taxon>
    </lineage>
</organism>
<proteinExistence type="predicted"/>
<gene>
    <name evidence="2" type="ORF">SHERM_09146</name>
</gene>
<evidence type="ECO:0000313" key="2">
    <source>
        <dbReference type="EMBL" id="CAA0843372.1"/>
    </source>
</evidence>
<name>A0A9N7P4D3_STRHE</name>
<keyword evidence="1" id="KW-0472">Membrane</keyword>
<dbReference type="EMBL" id="CACSLK010035018">
    <property type="protein sequence ID" value="CAA0843372.1"/>
    <property type="molecule type" value="Genomic_DNA"/>
</dbReference>
<reference evidence="2" key="1">
    <citation type="submission" date="2019-12" db="EMBL/GenBank/DDBJ databases">
        <authorList>
            <person name="Scholes J."/>
        </authorList>
    </citation>
    <scope>NUCLEOTIDE SEQUENCE</scope>
</reference>
<keyword evidence="1" id="KW-1133">Transmembrane helix</keyword>
<feature type="transmembrane region" description="Helical" evidence="1">
    <location>
        <begin position="12"/>
        <end position="31"/>
    </location>
</feature>
<feature type="non-terminal residue" evidence="2">
    <location>
        <position position="1"/>
    </location>
</feature>
<comment type="caution">
    <text evidence="2">The sequence shown here is derived from an EMBL/GenBank/DDBJ whole genome shotgun (WGS) entry which is preliminary data.</text>
</comment>
<accession>A0A9N7P4D3</accession>
<dbReference type="OrthoDB" id="925831at2759"/>
<keyword evidence="3" id="KW-1185">Reference proteome</keyword>
<evidence type="ECO:0000256" key="1">
    <source>
        <dbReference type="SAM" id="Phobius"/>
    </source>
</evidence>
<protein>
    <submittedName>
        <fullName evidence="2">Uncharacterized protein</fullName>
    </submittedName>
</protein>
<evidence type="ECO:0000313" key="3">
    <source>
        <dbReference type="Proteomes" id="UP001153555"/>
    </source>
</evidence>
<dbReference type="Proteomes" id="UP001153555">
    <property type="component" value="Unassembled WGS sequence"/>
</dbReference>
<feature type="non-terminal residue" evidence="2">
    <location>
        <position position="70"/>
    </location>
</feature>